<reference evidence="4" key="1">
    <citation type="submission" date="2018-05" db="EMBL/GenBank/DDBJ databases">
        <authorList>
            <person name="Li Y."/>
        </authorList>
    </citation>
    <scope>NUCLEOTIDE SEQUENCE [LARGE SCALE GENOMIC DNA]</scope>
    <source>
        <strain evidence="4">3d-2-2</strain>
    </source>
</reference>
<dbReference type="InterPro" id="IPR029065">
    <property type="entry name" value="Enolase_C-like"/>
</dbReference>
<dbReference type="InterPro" id="IPR036849">
    <property type="entry name" value="Enolase-like_C_sf"/>
</dbReference>
<organism evidence="3 4">
    <name type="scientific">Corticimicrobacter populi</name>
    <dbReference type="NCBI Taxonomy" id="2175229"/>
    <lineage>
        <taxon>Bacteria</taxon>
        <taxon>Pseudomonadati</taxon>
        <taxon>Pseudomonadota</taxon>
        <taxon>Betaproteobacteria</taxon>
        <taxon>Burkholderiales</taxon>
        <taxon>Alcaligenaceae</taxon>
        <taxon>Corticimicrobacter</taxon>
    </lineage>
</organism>
<accession>A0A2V1JW26</accession>
<dbReference type="Proteomes" id="UP000245212">
    <property type="component" value="Unassembled WGS sequence"/>
</dbReference>
<dbReference type="InterPro" id="IPR029017">
    <property type="entry name" value="Enolase-like_N"/>
</dbReference>
<dbReference type="InterPro" id="IPR013341">
    <property type="entry name" value="Mandelate_racemase_N_dom"/>
</dbReference>
<name>A0A2V1JW26_9BURK</name>
<dbReference type="PANTHER" id="PTHR48080">
    <property type="entry name" value="D-GALACTONATE DEHYDRATASE-RELATED"/>
    <property type="match status" value="1"/>
</dbReference>
<dbReference type="PROSITE" id="PS00908">
    <property type="entry name" value="MR_MLE_1"/>
    <property type="match status" value="1"/>
</dbReference>
<evidence type="ECO:0000259" key="2">
    <source>
        <dbReference type="SMART" id="SM00922"/>
    </source>
</evidence>
<keyword evidence="1" id="KW-0456">Lyase</keyword>
<dbReference type="PROSITE" id="PS00909">
    <property type="entry name" value="MR_MLE_2"/>
    <property type="match status" value="1"/>
</dbReference>
<dbReference type="AlphaFoldDB" id="A0A2V1JW26"/>
<dbReference type="SFLD" id="SFLDS00001">
    <property type="entry name" value="Enolase"/>
    <property type="match status" value="1"/>
</dbReference>
<protein>
    <submittedName>
        <fullName evidence="3">Mandelate racemase/muconate lactonizing enzyme family protein</fullName>
    </submittedName>
</protein>
<proteinExistence type="predicted"/>
<keyword evidence="4" id="KW-1185">Reference proteome</keyword>
<dbReference type="InterPro" id="IPR013342">
    <property type="entry name" value="Mandelate_racemase_C"/>
</dbReference>
<dbReference type="Pfam" id="PF13378">
    <property type="entry name" value="MR_MLE_C"/>
    <property type="match status" value="1"/>
</dbReference>
<dbReference type="PANTHER" id="PTHR48080:SF2">
    <property type="entry name" value="D-GALACTONATE DEHYDRATASE"/>
    <property type="match status" value="1"/>
</dbReference>
<dbReference type="Gene3D" id="3.30.390.10">
    <property type="entry name" value="Enolase-like, N-terminal domain"/>
    <property type="match status" value="1"/>
</dbReference>
<feature type="domain" description="Mandelate racemase/muconate lactonizing enzyme C-terminal" evidence="2">
    <location>
        <begin position="153"/>
        <end position="245"/>
    </location>
</feature>
<dbReference type="SUPFAM" id="SSF54826">
    <property type="entry name" value="Enolase N-terminal domain-like"/>
    <property type="match status" value="1"/>
</dbReference>
<dbReference type="InterPro" id="IPR034593">
    <property type="entry name" value="DgoD-like"/>
</dbReference>
<evidence type="ECO:0000256" key="1">
    <source>
        <dbReference type="ARBA" id="ARBA00023239"/>
    </source>
</evidence>
<dbReference type="Gene3D" id="3.20.20.120">
    <property type="entry name" value="Enolase-like C-terminal domain"/>
    <property type="match status" value="1"/>
</dbReference>
<evidence type="ECO:0000313" key="4">
    <source>
        <dbReference type="Proteomes" id="UP000245212"/>
    </source>
</evidence>
<gene>
    <name evidence="3" type="ORF">DD235_14300</name>
</gene>
<dbReference type="InterPro" id="IPR018110">
    <property type="entry name" value="Mandel_Rmase/mucon_lact_enz_CS"/>
</dbReference>
<dbReference type="RefSeq" id="WP_109062789.1">
    <property type="nucleotide sequence ID" value="NZ_QETA01000007.1"/>
</dbReference>
<evidence type="ECO:0000313" key="3">
    <source>
        <dbReference type="EMBL" id="PWF21445.1"/>
    </source>
</evidence>
<dbReference type="EMBL" id="QETA01000007">
    <property type="protein sequence ID" value="PWF21445.1"/>
    <property type="molecule type" value="Genomic_DNA"/>
</dbReference>
<dbReference type="Pfam" id="PF02746">
    <property type="entry name" value="MR_MLE_N"/>
    <property type="match status" value="1"/>
</dbReference>
<sequence>MDIESICLHRVRVPYETARRRELQTHDPYNMATARAEGMECLIIEITTSDGLTGWGEAFGHKANPATWAALSDVVGPYFLTLAGTDPVSLQQQASRAFHAFGQSGPFVYALSGIDIALWDIAAQRAGLPLHQLLGSQQTAIPAYPSLPAYVDPDEVAYQVRRVQALGYQQIKLHETSLPAMDAALDALQAGVELMVDVNCPWDALAAEQAARHLKARGMGWLEEPLWPPDDIAGLARLRTTTGMRIAAGENASGVNGLLQLMQGGAIDIAQPSVAKIGGITGIQAVLKLAAAMQIQVVPHCFYFGPGLLATAHVVATLPQGTPLEVPFLAFQAPLHNWMAFEPVMQLPTAPGLGFMPDPHVMEAHTLARQQLNRP</sequence>
<dbReference type="SUPFAM" id="SSF51604">
    <property type="entry name" value="Enolase C-terminal domain-like"/>
    <property type="match status" value="1"/>
</dbReference>
<comment type="caution">
    <text evidence="3">The sequence shown here is derived from an EMBL/GenBank/DDBJ whole genome shotgun (WGS) entry which is preliminary data.</text>
</comment>
<dbReference type="SMART" id="SM00922">
    <property type="entry name" value="MR_MLE"/>
    <property type="match status" value="1"/>
</dbReference>
<dbReference type="GO" id="GO:0009063">
    <property type="term" value="P:amino acid catabolic process"/>
    <property type="evidence" value="ECO:0007669"/>
    <property type="project" value="InterPro"/>
</dbReference>
<dbReference type="GO" id="GO:0016829">
    <property type="term" value="F:lyase activity"/>
    <property type="evidence" value="ECO:0007669"/>
    <property type="project" value="UniProtKB-KW"/>
</dbReference>
<dbReference type="CDD" id="cd03316">
    <property type="entry name" value="MR_like"/>
    <property type="match status" value="1"/>
</dbReference>